<keyword evidence="10" id="KW-1006">Bacterial flagellum protein export</keyword>
<dbReference type="Proteomes" id="UP000187338">
    <property type="component" value="Unassembled WGS sequence"/>
</dbReference>
<keyword evidence="12" id="KW-0966">Cell projection</keyword>
<keyword evidence="6" id="KW-0145">Chemotaxis</keyword>
<protein>
    <recommendedName>
        <fullName evidence="3">Flagellar FliJ protein</fullName>
    </recommendedName>
</protein>
<evidence type="ECO:0000256" key="11">
    <source>
        <dbReference type="SAM" id="Coils"/>
    </source>
</evidence>
<evidence type="ECO:0000256" key="4">
    <source>
        <dbReference type="ARBA" id="ARBA00022448"/>
    </source>
</evidence>
<comment type="subcellular location">
    <subcellularLocation>
        <location evidence="1">Cell membrane</location>
        <topology evidence="1">Peripheral membrane protein</topology>
        <orientation evidence="1">Cytoplasmic side</orientation>
    </subcellularLocation>
</comment>
<comment type="similarity">
    <text evidence="2">Belongs to the FliJ family.</text>
</comment>
<dbReference type="InterPro" id="IPR012823">
    <property type="entry name" value="Flagell_FliJ"/>
</dbReference>
<evidence type="ECO:0000256" key="3">
    <source>
        <dbReference type="ARBA" id="ARBA00020392"/>
    </source>
</evidence>
<evidence type="ECO:0000256" key="2">
    <source>
        <dbReference type="ARBA" id="ARBA00010004"/>
    </source>
</evidence>
<organism evidence="12 13">
    <name type="scientific">Carboxydothermus islandicus</name>
    <dbReference type="NCBI Taxonomy" id="661089"/>
    <lineage>
        <taxon>Bacteria</taxon>
        <taxon>Bacillati</taxon>
        <taxon>Bacillota</taxon>
        <taxon>Clostridia</taxon>
        <taxon>Thermoanaerobacterales</taxon>
        <taxon>Thermoanaerobacteraceae</taxon>
        <taxon>Carboxydothermus</taxon>
    </lineage>
</organism>
<keyword evidence="8" id="KW-0653">Protein transport</keyword>
<dbReference type="GO" id="GO:0015031">
    <property type="term" value="P:protein transport"/>
    <property type="evidence" value="ECO:0007669"/>
    <property type="project" value="UniProtKB-KW"/>
</dbReference>
<dbReference type="GO" id="GO:0044781">
    <property type="term" value="P:bacterial-type flagellum organization"/>
    <property type="evidence" value="ECO:0007669"/>
    <property type="project" value="UniProtKB-KW"/>
</dbReference>
<keyword evidence="12" id="KW-0969">Cilium</keyword>
<reference evidence="13" key="1">
    <citation type="submission" date="2016-12" db="EMBL/GenBank/DDBJ databases">
        <title>Draft Genome Sequences od Carboxydothermus pertinax and islandicus, Hydrogenogenic Carboxydotrophic Bacteria.</title>
        <authorList>
            <person name="Fukuyama Y."/>
            <person name="Ohmae K."/>
            <person name="Yoneda Y."/>
            <person name="Yoshida T."/>
            <person name="Sako Y."/>
        </authorList>
    </citation>
    <scope>NUCLEOTIDE SEQUENCE [LARGE SCALE GENOMIC DNA]</scope>
    <source>
        <strain evidence="13">SET</strain>
    </source>
</reference>
<evidence type="ECO:0000256" key="5">
    <source>
        <dbReference type="ARBA" id="ARBA00022475"/>
    </source>
</evidence>
<dbReference type="InterPro" id="IPR053716">
    <property type="entry name" value="Flag_assembly_chemotaxis_eff"/>
</dbReference>
<evidence type="ECO:0000256" key="7">
    <source>
        <dbReference type="ARBA" id="ARBA00022795"/>
    </source>
</evidence>
<gene>
    <name evidence="12" type="ORF">ciss_20940</name>
</gene>
<dbReference type="AlphaFoldDB" id="A0A1L8D511"/>
<dbReference type="GO" id="GO:0009288">
    <property type="term" value="C:bacterial-type flagellum"/>
    <property type="evidence" value="ECO:0007669"/>
    <property type="project" value="InterPro"/>
</dbReference>
<keyword evidence="11" id="KW-0175">Coiled coil</keyword>
<evidence type="ECO:0000256" key="9">
    <source>
        <dbReference type="ARBA" id="ARBA00023136"/>
    </source>
</evidence>
<dbReference type="STRING" id="661089.ciss_20940"/>
<dbReference type="OrthoDB" id="1725128at2"/>
<evidence type="ECO:0000256" key="8">
    <source>
        <dbReference type="ARBA" id="ARBA00022927"/>
    </source>
</evidence>
<evidence type="ECO:0000313" key="13">
    <source>
        <dbReference type="Proteomes" id="UP000187338"/>
    </source>
</evidence>
<dbReference type="Pfam" id="PF02050">
    <property type="entry name" value="FliJ"/>
    <property type="match status" value="1"/>
</dbReference>
<sequence>MKKFSFRLAGVEKIRTHEVEQQKRVVQEKIQAVRRQEEKINRIGECIAAELKIDSLLFREHQLERIEYLATEKWLLEKEMERLINEQEKAKEEYLAKKIEQKKMEVLKEKAKASYLEELKRENQSFLDEISLFGYIRRN</sequence>
<dbReference type="GO" id="GO:0071973">
    <property type="term" value="P:bacterial-type flagellum-dependent cell motility"/>
    <property type="evidence" value="ECO:0007669"/>
    <property type="project" value="InterPro"/>
</dbReference>
<keyword evidence="9" id="KW-0472">Membrane</keyword>
<comment type="caution">
    <text evidence="12">The sequence shown here is derived from an EMBL/GenBank/DDBJ whole genome shotgun (WGS) entry which is preliminary data.</text>
</comment>
<keyword evidence="12" id="KW-0282">Flagellum</keyword>
<dbReference type="GO" id="GO:0006935">
    <property type="term" value="P:chemotaxis"/>
    <property type="evidence" value="ECO:0007669"/>
    <property type="project" value="UniProtKB-KW"/>
</dbReference>
<accession>A0A1L8D511</accession>
<dbReference type="Gene3D" id="1.10.287.1700">
    <property type="match status" value="1"/>
</dbReference>
<feature type="coiled-coil region" evidence="11">
    <location>
        <begin position="73"/>
        <end position="104"/>
    </location>
</feature>
<keyword evidence="13" id="KW-1185">Reference proteome</keyword>
<dbReference type="RefSeq" id="WP_075866328.1">
    <property type="nucleotide sequence ID" value="NZ_BDJL01000132.1"/>
</dbReference>
<name>A0A1L8D511_9THEO</name>
<keyword evidence="7" id="KW-1005">Bacterial flagellum biogenesis</keyword>
<proteinExistence type="inferred from homology"/>
<keyword evidence="4" id="KW-0813">Transport</keyword>
<dbReference type="GO" id="GO:0005886">
    <property type="term" value="C:plasma membrane"/>
    <property type="evidence" value="ECO:0007669"/>
    <property type="project" value="UniProtKB-SubCell"/>
</dbReference>
<evidence type="ECO:0000256" key="6">
    <source>
        <dbReference type="ARBA" id="ARBA00022500"/>
    </source>
</evidence>
<dbReference type="EMBL" id="BDJL01000132">
    <property type="protein sequence ID" value="GAV26161.1"/>
    <property type="molecule type" value="Genomic_DNA"/>
</dbReference>
<evidence type="ECO:0000256" key="10">
    <source>
        <dbReference type="ARBA" id="ARBA00023225"/>
    </source>
</evidence>
<evidence type="ECO:0000256" key="1">
    <source>
        <dbReference type="ARBA" id="ARBA00004413"/>
    </source>
</evidence>
<evidence type="ECO:0000313" key="12">
    <source>
        <dbReference type="EMBL" id="GAV26161.1"/>
    </source>
</evidence>
<keyword evidence="5" id="KW-1003">Cell membrane</keyword>